<name>H0I486_9HYPH</name>
<proteinExistence type="predicted"/>
<reference evidence="1 2" key="1">
    <citation type="journal article" date="2012" name="J. Bacteriol.">
        <title>Draft Genome Sequence of Mesorhizobium alhagi CCNWXJ12-2T, a Novel Salt-Resistant Species Isolated from the Desert of Northwestern China.</title>
        <authorList>
            <person name="Zhou M."/>
            <person name="Chen W."/>
            <person name="Chen H."/>
            <person name="Wei G."/>
        </authorList>
    </citation>
    <scope>NUCLEOTIDE SEQUENCE [LARGE SCALE GENOMIC DNA]</scope>
    <source>
        <strain evidence="1 2">CCNWXJ12-2</strain>
    </source>
</reference>
<organism evidence="1 2">
    <name type="scientific">Mesorhizobium alhagi CCNWXJ12-2</name>
    <dbReference type="NCBI Taxonomy" id="1107882"/>
    <lineage>
        <taxon>Bacteria</taxon>
        <taxon>Pseudomonadati</taxon>
        <taxon>Pseudomonadota</taxon>
        <taxon>Alphaproteobacteria</taxon>
        <taxon>Hyphomicrobiales</taxon>
        <taxon>Phyllobacteriaceae</taxon>
        <taxon>Allomesorhizobium</taxon>
    </lineage>
</organism>
<evidence type="ECO:0000313" key="2">
    <source>
        <dbReference type="Proteomes" id="UP000003250"/>
    </source>
</evidence>
<accession>H0I486</accession>
<feature type="non-terminal residue" evidence="1">
    <location>
        <position position="122"/>
    </location>
</feature>
<keyword evidence="2" id="KW-1185">Reference proteome</keyword>
<dbReference type="AlphaFoldDB" id="H0I486"/>
<evidence type="ECO:0000313" key="1">
    <source>
        <dbReference type="EMBL" id="EHK52208.1"/>
    </source>
</evidence>
<dbReference type="Proteomes" id="UP000003250">
    <property type="component" value="Unassembled WGS sequence"/>
</dbReference>
<gene>
    <name evidence="1" type="ORF">MAXJ12_36558</name>
</gene>
<protein>
    <submittedName>
        <fullName evidence="1">Putative transposase</fullName>
    </submittedName>
</protein>
<dbReference type="EMBL" id="AHAM01000370">
    <property type="protein sequence ID" value="EHK52208.1"/>
    <property type="molecule type" value="Genomic_DNA"/>
</dbReference>
<feature type="non-terminal residue" evidence="1">
    <location>
        <position position="1"/>
    </location>
</feature>
<sequence length="122" mass="13430">LRITRNTLDYLKQAAEKLPLSAGPAGALWQAQVGHYRPLIEQIIAQTERRVLAGEAVPACDKLVSLFEPHADVIVKASRDVHYGHKLNLTTGRSGMILDLVIEAGNPADSERFLPMLQRHIG</sequence>